<feature type="compositionally biased region" description="Low complexity" evidence="1">
    <location>
        <begin position="250"/>
        <end position="269"/>
    </location>
</feature>
<reference evidence="2" key="1">
    <citation type="submission" date="2022-01" db="EMBL/GenBank/DDBJ databases">
        <authorList>
            <person name="King R."/>
        </authorList>
    </citation>
    <scope>NUCLEOTIDE SEQUENCE</scope>
</reference>
<proteinExistence type="predicted"/>
<name>A0A9N9S961_PHACE</name>
<dbReference type="Proteomes" id="UP001153737">
    <property type="component" value="Chromosome 1"/>
</dbReference>
<evidence type="ECO:0000313" key="2">
    <source>
        <dbReference type="EMBL" id="CAG9813134.1"/>
    </source>
</evidence>
<evidence type="ECO:0000256" key="1">
    <source>
        <dbReference type="SAM" id="MobiDB-lite"/>
    </source>
</evidence>
<feature type="region of interest" description="Disordered" evidence="1">
    <location>
        <begin position="222"/>
        <end position="272"/>
    </location>
</feature>
<organism evidence="2 3">
    <name type="scientific">Phaedon cochleariae</name>
    <name type="common">Mustard beetle</name>
    <dbReference type="NCBI Taxonomy" id="80249"/>
    <lineage>
        <taxon>Eukaryota</taxon>
        <taxon>Metazoa</taxon>
        <taxon>Ecdysozoa</taxon>
        <taxon>Arthropoda</taxon>
        <taxon>Hexapoda</taxon>
        <taxon>Insecta</taxon>
        <taxon>Pterygota</taxon>
        <taxon>Neoptera</taxon>
        <taxon>Endopterygota</taxon>
        <taxon>Coleoptera</taxon>
        <taxon>Polyphaga</taxon>
        <taxon>Cucujiformia</taxon>
        <taxon>Chrysomeloidea</taxon>
        <taxon>Chrysomelidae</taxon>
        <taxon>Chrysomelinae</taxon>
        <taxon>Chrysomelini</taxon>
        <taxon>Phaedon</taxon>
    </lineage>
</organism>
<sequence>MVIHTPTPAAPHTYQTRARGRGRLSTTPTARSPGKTSEDRSPPVLYAEGDENLLQGMIRLSDPEAASALEQLPDEISKSGHRSVDRGPHGKDSASGGSENVDRINNKGFGGAKPKISDVSLGQNPPNLAKSRVKNAVYSTGLGHKQNVNVLQNKNSTGDPIYRKVAVVENFFDIIYNVHVDLEGRPGKHAGQKRTYRTITETYAFLPREAVTRFLLGCTECQKRPRSPSPPVAAVAPPLPTPSPSPTPPTGVAAPLAGPQVPHGGVAAPAAPPKLWSPVESLETGGEPPEKKMLLGGDIDFSLPITTTYLKYMRSLGCRDEDAFKFENRHVSLAIERFLCEAISHYFH</sequence>
<evidence type="ECO:0008006" key="4">
    <source>
        <dbReference type="Google" id="ProtNLM"/>
    </source>
</evidence>
<gene>
    <name evidence="2" type="ORF">PHAECO_LOCUS684</name>
</gene>
<dbReference type="AlphaFoldDB" id="A0A9N9S961"/>
<evidence type="ECO:0000313" key="3">
    <source>
        <dbReference type="Proteomes" id="UP001153737"/>
    </source>
</evidence>
<feature type="region of interest" description="Disordered" evidence="1">
    <location>
        <begin position="76"/>
        <end position="127"/>
    </location>
</feature>
<protein>
    <recommendedName>
        <fullName evidence="4">Nucleolar protein 4</fullName>
    </recommendedName>
</protein>
<dbReference type="EMBL" id="OU896707">
    <property type="protein sequence ID" value="CAG9813134.1"/>
    <property type="molecule type" value="Genomic_DNA"/>
</dbReference>
<accession>A0A9N9S961</accession>
<feature type="region of interest" description="Disordered" evidence="1">
    <location>
        <begin position="1"/>
        <end position="44"/>
    </location>
</feature>
<feature type="compositionally biased region" description="Pro residues" evidence="1">
    <location>
        <begin position="227"/>
        <end position="249"/>
    </location>
</feature>
<feature type="compositionally biased region" description="Basic and acidic residues" evidence="1">
    <location>
        <begin position="76"/>
        <end position="92"/>
    </location>
</feature>
<keyword evidence="3" id="KW-1185">Reference proteome</keyword>
<dbReference type="OrthoDB" id="10047222at2759"/>
<reference evidence="2" key="2">
    <citation type="submission" date="2022-10" db="EMBL/GenBank/DDBJ databases">
        <authorList>
            <consortium name="ENA_rothamsted_submissions"/>
            <consortium name="culmorum"/>
            <person name="King R."/>
        </authorList>
    </citation>
    <scope>NUCLEOTIDE SEQUENCE</scope>
</reference>